<sequence length="132" mass="14211">MSQYFKITYVRKQVITDYLPGGATREVTREIEETIGGLPGSTVANYRRVLGDQIRRVEAEAMEPSVAHKGRRPSAGDRQAFGLGTAPEGYAPSPERGTSIHTGKVPAAAETENDPFGVSYADIVNAMVEKAA</sequence>
<organism evidence="2 3">
    <name type="scientific">Methylobacterium radiotolerans</name>
    <dbReference type="NCBI Taxonomy" id="31998"/>
    <lineage>
        <taxon>Bacteria</taxon>
        <taxon>Pseudomonadati</taxon>
        <taxon>Pseudomonadota</taxon>
        <taxon>Alphaproteobacteria</taxon>
        <taxon>Hyphomicrobiales</taxon>
        <taxon>Methylobacteriaceae</taxon>
        <taxon>Methylobacterium</taxon>
    </lineage>
</organism>
<protein>
    <submittedName>
        <fullName evidence="2">Uncharacterized protein</fullName>
    </submittedName>
</protein>
<gene>
    <name evidence="2" type="ORF">ABIC20_007429</name>
</gene>
<evidence type="ECO:0000256" key="1">
    <source>
        <dbReference type="SAM" id="MobiDB-lite"/>
    </source>
</evidence>
<dbReference type="EMBL" id="JBEPNW010000008">
    <property type="protein sequence ID" value="MET3870044.1"/>
    <property type="molecule type" value="Genomic_DNA"/>
</dbReference>
<proteinExistence type="predicted"/>
<keyword evidence="3" id="KW-1185">Reference proteome</keyword>
<feature type="region of interest" description="Disordered" evidence="1">
    <location>
        <begin position="62"/>
        <end position="101"/>
    </location>
</feature>
<accession>A0ABV2NU19</accession>
<reference evidence="2 3" key="1">
    <citation type="submission" date="2024-06" db="EMBL/GenBank/DDBJ databases">
        <title>Genomics of switchgrass bacterial isolates.</title>
        <authorList>
            <person name="Shade A."/>
        </authorList>
    </citation>
    <scope>NUCLEOTIDE SEQUENCE [LARGE SCALE GENOMIC DNA]</scope>
    <source>
        <strain evidence="2 3">PvP084</strain>
    </source>
</reference>
<name>A0ABV2NU19_9HYPH</name>
<dbReference type="Proteomes" id="UP001549119">
    <property type="component" value="Unassembled WGS sequence"/>
</dbReference>
<evidence type="ECO:0000313" key="3">
    <source>
        <dbReference type="Proteomes" id="UP001549119"/>
    </source>
</evidence>
<comment type="caution">
    <text evidence="2">The sequence shown here is derived from an EMBL/GenBank/DDBJ whole genome shotgun (WGS) entry which is preliminary data.</text>
</comment>
<dbReference type="RefSeq" id="WP_209651157.1">
    <property type="nucleotide sequence ID" value="NZ_JBEPNV010000005.1"/>
</dbReference>
<evidence type="ECO:0000313" key="2">
    <source>
        <dbReference type="EMBL" id="MET3870044.1"/>
    </source>
</evidence>